<reference evidence="2 3" key="1">
    <citation type="submission" date="2018-08" db="EMBL/GenBank/DDBJ databases">
        <title>Aphanomyces genome sequencing and annotation.</title>
        <authorList>
            <person name="Minardi D."/>
            <person name="Oidtmann B."/>
            <person name="Van Der Giezen M."/>
            <person name="Studholme D.J."/>
        </authorList>
    </citation>
    <scope>NUCLEOTIDE SEQUENCE [LARGE SCALE GENOMIC DNA]</scope>
    <source>
        <strain evidence="2 3">D2</strain>
    </source>
</reference>
<evidence type="ECO:0000256" key="1">
    <source>
        <dbReference type="SAM" id="MobiDB-lite"/>
    </source>
</evidence>
<proteinExistence type="predicted"/>
<sequence>MATVDDDDTAAFLVSALCRQDPTPQGHSQRERLSSATASSDEPIKHEDEEDDPNDAMFFHNLDLAFAADLNLSNLPPPAEGCGPLSPLQLHPPPPQQPPPPLPPESHRFHLRLTTRFLPRYWKNGRKNLQCFPFCPEHGDFHDMKLQGKKHASIGVCRTPVHCDLHSPLWLPHVHVIGRIEQISPGVPMETPPLLRGLGEWHAFRHDGYDASQLGTSTSVPGGGCKSTWMFLPDVWKLQPLLRKKRKATRSPPAETFPFYFRVFCFLQSPTAEYLDPHNCHAPIDTFRCVAECHSTSFELSSTRTVDRHRKAKSSE</sequence>
<feature type="compositionally biased region" description="Pro residues" evidence="1">
    <location>
        <begin position="90"/>
        <end position="104"/>
    </location>
</feature>
<dbReference type="Proteomes" id="UP000266643">
    <property type="component" value="Unassembled WGS sequence"/>
</dbReference>
<organism evidence="2 3">
    <name type="scientific">Aphanomyces astaci</name>
    <name type="common">Crayfish plague agent</name>
    <dbReference type="NCBI Taxonomy" id="112090"/>
    <lineage>
        <taxon>Eukaryota</taxon>
        <taxon>Sar</taxon>
        <taxon>Stramenopiles</taxon>
        <taxon>Oomycota</taxon>
        <taxon>Saprolegniomycetes</taxon>
        <taxon>Saprolegniales</taxon>
        <taxon>Verrucalvaceae</taxon>
        <taxon>Aphanomyces</taxon>
    </lineage>
</organism>
<evidence type="ECO:0000313" key="3">
    <source>
        <dbReference type="Proteomes" id="UP000266643"/>
    </source>
</evidence>
<dbReference type="EMBL" id="QUTD01005286">
    <property type="protein sequence ID" value="RHY62916.1"/>
    <property type="molecule type" value="Genomic_DNA"/>
</dbReference>
<accession>A0A397DK03</accession>
<comment type="caution">
    <text evidence="2">The sequence shown here is derived from an EMBL/GenBank/DDBJ whole genome shotgun (WGS) entry which is preliminary data.</text>
</comment>
<feature type="region of interest" description="Disordered" evidence="1">
    <location>
        <begin position="77"/>
        <end position="104"/>
    </location>
</feature>
<name>A0A397DK03_APHAT</name>
<protein>
    <submittedName>
        <fullName evidence="2">Uncharacterized protein</fullName>
    </submittedName>
</protein>
<feature type="region of interest" description="Disordered" evidence="1">
    <location>
        <begin position="15"/>
        <end position="55"/>
    </location>
</feature>
<gene>
    <name evidence="2" type="ORF">DYB30_002138</name>
</gene>
<dbReference type="VEuPathDB" id="FungiDB:H257_07663"/>
<dbReference type="AlphaFoldDB" id="A0A397DK03"/>
<evidence type="ECO:0000313" key="2">
    <source>
        <dbReference type="EMBL" id="RHY62916.1"/>
    </source>
</evidence>